<dbReference type="SUPFAM" id="SSF111331">
    <property type="entry name" value="NAD kinase/diacylglycerol kinase-like"/>
    <property type="match status" value="1"/>
</dbReference>
<gene>
    <name evidence="1 4" type="primary">mgsA</name>
    <name evidence="4" type="ORF">ENR15_10640</name>
</gene>
<organism evidence="4">
    <name type="scientific">Planktothricoides sp. SpSt-374</name>
    <dbReference type="NCBI Taxonomy" id="2282167"/>
    <lineage>
        <taxon>Bacteria</taxon>
        <taxon>Bacillati</taxon>
        <taxon>Cyanobacteriota</taxon>
        <taxon>Cyanophyceae</taxon>
        <taxon>Oscillatoriophycideae</taxon>
        <taxon>Oscillatoriales</taxon>
        <taxon>Oscillatoriaceae</taxon>
        <taxon>Planktothricoides</taxon>
    </lineage>
</organism>
<dbReference type="SMART" id="SM00851">
    <property type="entry name" value="MGS"/>
    <property type="match status" value="1"/>
</dbReference>
<dbReference type="Pfam" id="PF19279">
    <property type="entry name" value="YegS_C"/>
    <property type="match status" value="1"/>
</dbReference>
<dbReference type="InterPro" id="IPR036914">
    <property type="entry name" value="MGS-like_dom_sf"/>
</dbReference>
<feature type="binding site" evidence="1">
    <location>
        <position position="93"/>
    </location>
    <ligand>
        <name>substrate</name>
    </ligand>
</feature>
<dbReference type="Gene3D" id="2.60.200.40">
    <property type="match status" value="1"/>
</dbReference>
<dbReference type="InterPro" id="IPR004363">
    <property type="entry name" value="Methylgl_synth"/>
</dbReference>
<dbReference type="SMART" id="SM00046">
    <property type="entry name" value="DAGKc"/>
    <property type="match status" value="1"/>
</dbReference>
<dbReference type="PROSITE" id="PS51855">
    <property type="entry name" value="MGS"/>
    <property type="match status" value="1"/>
</dbReference>
<comment type="caution">
    <text evidence="4">The sequence shown here is derived from an EMBL/GenBank/DDBJ whole genome shotgun (WGS) entry which is preliminary data.</text>
</comment>
<proteinExistence type="inferred from homology"/>
<accession>A0A7C3ZKF7</accession>
<feature type="binding site" evidence="1">
    <location>
        <position position="18"/>
    </location>
    <ligand>
        <name>substrate</name>
    </ligand>
</feature>
<evidence type="ECO:0000259" key="2">
    <source>
        <dbReference type="PROSITE" id="PS50146"/>
    </source>
</evidence>
<dbReference type="Gene3D" id="3.40.50.10330">
    <property type="entry name" value="Probable inorganic polyphosphate/atp-NAD kinase, domain 1"/>
    <property type="match status" value="1"/>
</dbReference>
<dbReference type="InterPro" id="IPR018148">
    <property type="entry name" value="Methylglyoxal_synth_AS"/>
</dbReference>
<dbReference type="PROSITE" id="PS01335">
    <property type="entry name" value="METHYLGLYOXAL_SYNTH"/>
    <property type="match status" value="1"/>
</dbReference>
<feature type="domain" description="MGS-like" evidence="3">
    <location>
        <begin position="1"/>
        <end position="155"/>
    </location>
</feature>
<feature type="binding site" evidence="1">
    <location>
        <begin position="60"/>
        <end position="61"/>
    </location>
    <ligand>
        <name>substrate</name>
    </ligand>
</feature>
<dbReference type="InterPro" id="IPR017438">
    <property type="entry name" value="ATP-NAD_kinase_N"/>
</dbReference>
<protein>
    <recommendedName>
        <fullName evidence="1">Methylglyoxal synthase</fullName>
        <shortName evidence="1">MGS</shortName>
        <ecNumber evidence="1">4.2.3.3</ecNumber>
    </recommendedName>
</protein>
<feature type="binding site" evidence="1">
    <location>
        <begin position="40"/>
        <end position="43"/>
    </location>
    <ligand>
        <name>substrate</name>
    </ligand>
</feature>
<dbReference type="InterPro" id="IPR001206">
    <property type="entry name" value="Diacylglycerol_kinase_cat_dom"/>
</dbReference>
<dbReference type="Gene3D" id="3.40.50.1380">
    <property type="entry name" value="Methylglyoxal synthase-like domain"/>
    <property type="match status" value="1"/>
</dbReference>
<dbReference type="NCBIfam" id="NF003559">
    <property type="entry name" value="PRK05234.1"/>
    <property type="match status" value="1"/>
</dbReference>
<feature type="domain" description="DAGKc" evidence="2">
    <location>
        <begin position="126"/>
        <end position="259"/>
    </location>
</feature>
<dbReference type="Pfam" id="PF02142">
    <property type="entry name" value="MGS"/>
    <property type="match status" value="1"/>
</dbReference>
<keyword evidence="1 4" id="KW-0456">Lyase</keyword>
<dbReference type="GO" id="GO:0008929">
    <property type="term" value="F:methylglyoxal synthase activity"/>
    <property type="evidence" value="ECO:0007669"/>
    <property type="project" value="UniProtKB-UniRule"/>
</dbReference>
<sequence length="443" mass="46771">MLTRRLKAIALIAHDRKKDDMVNFAKQHSPVLSRYKLIATGTTGQRIQQGTGLPVERLLSGPMGGDAQIAALVATGQVAAVIFLIDPLTAQPHEPDIQALVRICGVHNVALATNLATAEVIVANLARATVAYLIFNPISGRGNSWQRDLEQIQLLLEPHMQLQILLTSPDINPEEQAKEAMSAGADIIIASGGDGTVSAVAGPLIGTGIPLGIIPRGTANAFAAAANIPPSLNPIKTACDIILAGKTRTLDVALCNEMPMILLAGIGYEAETVERADREAKNRWGALAYIMAGWQQLEEQQLFETEIELEGAVKNFQAGAITIANAAPVTSILAQGIGQVLPNDGLLDVTIATAHTKMEALKTVLNLLGAVLIRSETDPGHIVHLRTRKVKVRVNPPQKVAIDGEIIGSVDSLEVECIPCGLTLLAPPGGEACPPALPPEVQN</sequence>
<dbReference type="PROSITE" id="PS50146">
    <property type="entry name" value="DAGK"/>
    <property type="match status" value="1"/>
</dbReference>
<dbReference type="GO" id="GO:0016301">
    <property type="term" value="F:kinase activity"/>
    <property type="evidence" value="ECO:0007669"/>
    <property type="project" value="InterPro"/>
</dbReference>
<dbReference type="Pfam" id="PF00781">
    <property type="entry name" value="DAGK_cat"/>
    <property type="match status" value="1"/>
</dbReference>
<comment type="catalytic activity">
    <reaction evidence="1">
        <text>dihydroxyacetone phosphate = methylglyoxal + phosphate</text>
        <dbReference type="Rhea" id="RHEA:17937"/>
        <dbReference type="ChEBI" id="CHEBI:17158"/>
        <dbReference type="ChEBI" id="CHEBI:43474"/>
        <dbReference type="ChEBI" id="CHEBI:57642"/>
        <dbReference type="EC" id="4.2.3.3"/>
    </reaction>
</comment>
<dbReference type="NCBIfam" id="TIGR00160">
    <property type="entry name" value="MGSA"/>
    <property type="match status" value="1"/>
</dbReference>
<dbReference type="PANTHER" id="PTHR30492:SF0">
    <property type="entry name" value="METHYLGLYOXAL SYNTHASE"/>
    <property type="match status" value="1"/>
</dbReference>
<dbReference type="CDD" id="cd01422">
    <property type="entry name" value="MGS"/>
    <property type="match status" value="1"/>
</dbReference>
<dbReference type="InterPro" id="IPR011607">
    <property type="entry name" value="MGS-like_dom"/>
</dbReference>
<reference evidence="4" key="1">
    <citation type="journal article" date="2020" name="mSystems">
        <title>Genome- and Community-Level Interaction Insights into Carbon Utilization and Element Cycling Functions of Hydrothermarchaeota in Hydrothermal Sediment.</title>
        <authorList>
            <person name="Zhou Z."/>
            <person name="Liu Y."/>
            <person name="Xu W."/>
            <person name="Pan J."/>
            <person name="Luo Z.H."/>
            <person name="Li M."/>
        </authorList>
    </citation>
    <scope>NUCLEOTIDE SEQUENCE [LARGE SCALE GENOMIC DNA]</scope>
    <source>
        <strain evidence="4">SpSt-374</strain>
    </source>
</reference>
<dbReference type="HAMAP" id="MF_00549">
    <property type="entry name" value="Methylglyoxal_synth"/>
    <property type="match status" value="1"/>
</dbReference>
<dbReference type="GO" id="GO:0005829">
    <property type="term" value="C:cytosol"/>
    <property type="evidence" value="ECO:0007669"/>
    <property type="project" value="TreeGrafter"/>
</dbReference>
<dbReference type="SUPFAM" id="SSF52335">
    <property type="entry name" value="Methylglyoxal synthase-like"/>
    <property type="match status" value="1"/>
</dbReference>
<dbReference type="PANTHER" id="PTHR30492">
    <property type="entry name" value="METHYLGLYOXAL SYNTHASE"/>
    <property type="match status" value="1"/>
</dbReference>
<evidence type="ECO:0000256" key="1">
    <source>
        <dbReference type="HAMAP-Rule" id="MF_00549"/>
    </source>
</evidence>
<dbReference type="EC" id="4.2.3.3" evidence="1"/>
<dbReference type="AlphaFoldDB" id="A0A7C3ZKF7"/>
<name>A0A7C3ZKF7_9CYAN</name>
<evidence type="ECO:0000313" key="4">
    <source>
        <dbReference type="EMBL" id="HGG01082.1"/>
    </source>
</evidence>
<comment type="similarity">
    <text evidence="1">Belongs to the methylglyoxal synthase family.</text>
</comment>
<dbReference type="GO" id="GO:0019242">
    <property type="term" value="P:methylglyoxal biosynthetic process"/>
    <property type="evidence" value="ECO:0007669"/>
    <property type="project" value="UniProtKB-UniRule"/>
</dbReference>
<dbReference type="InterPro" id="IPR045540">
    <property type="entry name" value="YegS/DAGK_C"/>
</dbReference>
<evidence type="ECO:0000259" key="3">
    <source>
        <dbReference type="PROSITE" id="PS51855"/>
    </source>
</evidence>
<feature type="active site" description="Proton donor/acceptor" evidence="1">
    <location>
        <position position="66"/>
    </location>
</feature>
<comment type="function">
    <text evidence="1">Catalyzes the formation of methylglyoxal from dihydroxyacetone phosphate.</text>
</comment>
<dbReference type="EMBL" id="DSPX01000104">
    <property type="protein sequence ID" value="HGG01082.1"/>
    <property type="molecule type" value="Genomic_DNA"/>
</dbReference>
<dbReference type="NCBIfam" id="NF002033">
    <property type="entry name" value="PRK00861.1"/>
    <property type="match status" value="1"/>
</dbReference>
<feature type="binding site" evidence="1">
    <location>
        <position position="14"/>
    </location>
    <ligand>
        <name>substrate</name>
    </ligand>
</feature>
<dbReference type="InterPro" id="IPR016064">
    <property type="entry name" value="NAD/diacylglycerol_kinase_sf"/>
</dbReference>